<accession>A0A7G9THF8</accession>
<name>A0A7G9THF8_PSEMX</name>
<evidence type="ECO:0000256" key="2">
    <source>
        <dbReference type="ARBA" id="ARBA00022692"/>
    </source>
</evidence>
<gene>
    <name evidence="7" type="ORF">IAE60_09100</name>
</gene>
<dbReference type="GO" id="GO:0016491">
    <property type="term" value="F:oxidoreductase activity"/>
    <property type="evidence" value="ECO:0007669"/>
    <property type="project" value="InterPro"/>
</dbReference>
<sequence length="252" mass="28578">MPTPLELLLHPLSFAFFGMYAVLMLWEAIAPARALPRIARWRTRGLLAAVLYLLLSSYLPMLWTQFLLPLQLFDLSHLAWPVGGLVGLLVYQACAYAWHRAIHGNDWLWRFGHQLHHSAERLDTFSAFWFSPLDTLGWTAVGSLALTVIVGLSPEATTASLLAATLLAMLTHTNVRTPRWLGWFVERPEMHSWHHARGLHRQNYSELPVFDLLFGTFHNPREFAAQTGFHEGGSSRVIEMVMGRDVTRDPAS</sequence>
<evidence type="ECO:0000256" key="3">
    <source>
        <dbReference type="ARBA" id="ARBA00022989"/>
    </source>
</evidence>
<evidence type="ECO:0000259" key="6">
    <source>
        <dbReference type="Pfam" id="PF04116"/>
    </source>
</evidence>
<proteinExistence type="predicted"/>
<dbReference type="GO" id="GO:0005506">
    <property type="term" value="F:iron ion binding"/>
    <property type="evidence" value="ECO:0007669"/>
    <property type="project" value="InterPro"/>
</dbReference>
<feature type="transmembrane region" description="Helical" evidence="5">
    <location>
        <begin position="78"/>
        <end position="98"/>
    </location>
</feature>
<dbReference type="GO" id="GO:0016020">
    <property type="term" value="C:membrane"/>
    <property type="evidence" value="ECO:0007669"/>
    <property type="project" value="UniProtKB-SubCell"/>
</dbReference>
<protein>
    <submittedName>
        <fullName evidence="7">Sterol desaturase family protein</fullName>
    </submittedName>
</protein>
<feature type="domain" description="Fatty acid hydroxylase" evidence="6">
    <location>
        <begin position="85"/>
        <end position="216"/>
    </location>
</feature>
<organism evidence="7 8">
    <name type="scientific">Pseudoxanthomonas mexicana</name>
    <dbReference type="NCBI Taxonomy" id="128785"/>
    <lineage>
        <taxon>Bacteria</taxon>
        <taxon>Pseudomonadati</taxon>
        <taxon>Pseudomonadota</taxon>
        <taxon>Gammaproteobacteria</taxon>
        <taxon>Lysobacterales</taxon>
        <taxon>Lysobacteraceae</taxon>
        <taxon>Pseudoxanthomonas</taxon>
    </lineage>
</organism>
<keyword evidence="2 5" id="KW-0812">Transmembrane</keyword>
<keyword evidence="4 5" id="KW-0472">Membrane</keyword>
<dbReference type="InterPro" id="IPR050307">
    <property type="entry name" value="Sterol_Desaturase_Related"/>
</dbReference>
<dbReference type="PANTHER" id="PTHR11863">
    <property type="entry name" value="STEROL DESATURASE"/>
    <property type="match status" value="1"/>
</dbReference>
<dbReference type="GeneID" id="81471124"/>
<dbReference type="RefSeq" id="WP_187574606.1">
    <property type="nucleotide sequence ID" value="NZ_CP060731.1"/>
</dbReference>
<feature type="transmembrane region" description="Helical" evidence="5">
    <location>
        <begin position="46"/>
        <end position="66"/>
    </location>
</feature>
<evidence type="ECO:0000256" key="4">
    <source>
        <dbReference type="ARBA" id="ARBA00023136"/>
    </source>
</evidence>
<comment type="subcellular location">
    <subcellularLocation>
        <location evidence="1">Membrane</location>
    </subcellularLocation>
</comment>
<feature type="transmembrane region" description="Helical" evidence="5">
    <location>
        <begin position="12"/>
        <end position="34"/>
    </location>
</feature>
<reference evidence="7 8" key="1">
    <citation type="submission" date="2020-08" db="EMBL/GenBank/DDBJ databases">
        <title>Streptomycin Non-resistant strain, P. mexicana.</title>
        <authorList>
            <person name="Ganesh-Kumar S."/>
            <person name="Zhe T."/>
            <person name="Yu Z."/>
            <person name="Min Y."/>
        </authorList>
    </citation>
    <scope>NUCLEOTIDE SEQUENCE [LARGE SCALE GENOMIC DNA]</scope>
    <source>
        <strain evidence="7 8">GTZY2</strain>
    </source>
</reference>
<evidence type="ECO:0000313" key="8">
    <source>
        <dbReference type="Proteomes" id="UP000515838"/>
    </source>
</evidence>
<dbReference type="EMBL" id="CP060731">
    <property type="protein sequence ID" value="QNN79533.1"/>
    <property type="molecule type" value="Genomic_DNA"/>
</dbReference>
<dbReference type="GO" id="GO:0008610">
    <property type="term" value="P:lipid biosynthetic process"/>
    <property type="evidence" value="ECO:0007669"/>
    <property type="project" value="InterPro"/>
</dbReference>
<keyword evidence="3 5" id="KW-1133">Transmembrane helix</keyword>
<dbReference type="InterPro" id="IPR006694">
    <property type="entry name" value="Fatty_acid_hydroxylase"/>
</dbReference>
<evidence type="ECO:0000256" key="5">
    <source>
        <dbReference type="SAM" id="Phobius"/>
    </source>
</evidence>
<evidence type="ECO:0000256" key="1">
    <source>
        <dbReference type="ARBA" id="ARBA00004370"/>
    </source>
</evidence>
<dbReference type="AlphaFoldDB" id="A0A7G9THF8"/>
<dbReference type="Pfam" id="PF04116">
    <property type="entry name" value="FA_hydroxylase"/>
    <property type="match status" value="1"/>
</dbReference>
<evidence type="ECO:0000313" key="7">
    <source>
        <dbReference type="EMBL" id="QNN79533.1"/>
    </source>
</evidence>
<dbReference type="Proteomes" id="UP000515838">
    <property type="component" value="Chromosome"/>
</dbReference>